<feature type="transmembrane region" description="Helical" evidence="1">
    <location>
        <begin position="77"/>
        <end position="95"/>
    </location>
</feature>
<sequence length="137" mass="15853">MKKIIETLEYLSPIILICMIFLGFFVASSSGDLLLTQYYLLYVAIVLTGFGIIKYSHRDLAMTEARFIHLDLKVKSIMFICLTILTLILTLFSLLHISYLIIFYLVIVVFLVELITLYKGYMKAKEREHNGNKSPYI</sequence>
<dbReference type="STRING" id="1514105.AOC36_10785"/>
<reference evidence="2 3" key="1">
    <citation type="submission" date="2015-10" db="EMBL/GenBank/DDBJ databases">
        <title>Erysipelothrix larvae sp. LV19 isolated from the larval gut of the rhinoceros beetle, Trypoxylus dichotomus.</title>
        <authorList>
            <person name="Lim S."/>
            <person name="Kim B.-C."/>
        </authorList>
    </citation>
    <scope>NUCLEOTIDE SEQUENCE [LARGE SCALE GENOMIC DNA]</scope>
    <source>
        <strain evidence="2 3">LV19</strain>
    </source>
</reference>
<keyword evidence="1" id="KW-0812">Transmembrane</keyword>
<dbReference type="Proteomes" id="UP000063781">
    <property type="component" value="Chromosome"/>
</dbReference>
<gene>
    <name evidence="2" type="ORF">AOC36_10785</name>
</gene>
<feature type="transmembrane region" description="Helical" evidence="1">
    <location>
        <begin position="101"/>
        <end position="118"/>
    </location>
</feature>
<keyword evidence="3" id="KW-1185">Reference proteome</keyword>
<keyword evidence="1" id="KW-1133">Transmembrane helix</keyword>
<dbReference type="KEGG" id="erl:AOC36_10785"/>
<accession>A0A0X8H235</accession>
<dbReference type="RefSeq" id="WP_067634174.1">
    <property type="nucleotide sequence ID" value="NZ_CP013213.1"/>
</dbReference>
<feature type="transmembrane region" description="Helical" evidence="1">
    <location>
        <begin position="7"/>
        <end position="27"/>
    </location>
</feature>
<evidence type="ECO:0000313" key="2">
    <source>
        <dbReference type="EMBL" id="AMC94439.1"/>
    </source>
</evidence>
<feature type="transmembrane region" description="Helical" evidence="1">
    <location>
        <begin position="39"/>
        <end position="56"/>
    </location>
</feature>
<protein>
    <submittedName>
        <fullName evidence="2">Uncharacterized protein</fullName>
    </submittedName>
</protein>
<name>A0A0X8H235_9FIRM</name>
<keyword evidence="1" id="KW-0472">Membrane</keyword>
<evidence type="ECO:0000313" key="3">
    <source>
        <dbReference type="Proteomes" id="UP000063781"/>
    </source>
</evidence>
<dbReference type="AlphaFoldDB" id="A0A0X8H235"/>
<dbReference type="EMBL" id="CP013213">
    <property type="protein sequence ID" value="AMC94439.1"/>
    <property type="molecule type" value="Genomic_DNA"/>
</dbReference>
<organism evidence="2 3">
    <name type="scientific">Erysipelothrix larvae</name>
    <dbReference type="NCBI Taxonomy" id="1514105"/>
    <lineage>
        <taxon>Bacteria</taxon>
        <taxon>Bacillati</taxon>
        <taxon>Bacillota</taxon>
        <taxon>Erysipelotrichia</taxon>
        <taxon>Erysipelotrichales</taxon>
        <taxon>Erysipelotrichaceae</taxon>
        <taxon>Erysipelothrix</taxon>
    </lineage>
</organism>
<dbReference type="OrthoDB" id="9931802at2"/>
<evidence type="ECO:0000256" key="1">
    <source>
        <dbReference type="SAM" id="Phobius"/>
    </source>
</evidence>
<proteinExistence type="predicted"/>